<feature type="site" description="Transition state stabilizer" evidence="9">
    <location>
        <position position="219"/>
    </location>
</feature>
<dbReference type="CDD" id="cd04238">
    <property type="entry name" value="AAK_NAGK-like"/>
    <property type="match status" value="1"/>
</dbReference>
<dbReference type="RefSeq" id="WP_204519177.1">
    <property type="nucleotide sequence ID" value="NZ_BAABIN010000019.1"/>
</dbReference>
<feature type="domain" description="Aspartate/glutamate/uridylate kinase" evidence="10">
    <location>
        <begin position="4"/>
        <end position="237"/>
    </location>
</feature>
<dbReference type="InterPro" id="IPR036393">
    <property type="entry name" value="AceGlu_kinase-like_sf"/>
</dbReference>
<comment type="pathway">
    <text evidence="1 9">Amino-acid biosynthesis; L-arginine biosynthesis; N(2)-acetyl-L-ornithine from L-glutamate: step 2/4.</text>
</comment>
<evidence type="ECO:0000256" key="2">
    <source>
        <dbReference type="ARBA" id="ARBA00022571"/>
    </source>
</evidence>
<dbReference type="GO" id="GO:0005737">
    <property type="term" value="C:cytoplasm"/>
    <property type="evidence" value="ECO:0007669"/>
    <property type="project" value="UniProtKB-SubCell"/>
</dbReference>
<evidence type="ECO:0000256" key="5">
    <source>
        <dbReference type="ARBA" id="ARBA00022741"/>
    </source>
</evidence>
<dbReference type="InterPro" id="IPR001048">
    <property type="entry name" value="Asp/Glu/Uridylate_kinase"/>
</dbReference>
<dbReference type="AlphaFoldDB" id="A0A939BW59"/>
<dbReference type="PIRSF" id="PIRSF000728">
    <property type="entry name" value="NAGK"/>
    <property type="match status" value="1"/>
</dbReference>
<feature type="binding site" evidence="9">
    <location>
        <position position="63"/>
    </location>
    <ligand>
        <name>substrate</name>
    </ligand>
</feature>
<comment type="subcellular location">
    <subcellularLocation>
        <location evidence="9">Cytoplasm</location>
    </subcellularLocation>
</comment>
<proteinExistence type="inferred from homology"/>
<keyword evidence="2 9" id="KW-0055">Arginine biosynthesis</keyword>
<reference evidence="11" key="1">
    <citation type="submission" date="2021-01" db="EMBL/GenBank/DDBJ databases">
        <title>Genomic Encyclopedia of Type Strains, Phase IV (KMG-IV): sequencing the most valuable type-strain genomes for metagenomic binning, comparative biology and taxonomic classification.</title>
        <authorList>
            <person name="Goeker M."/>
        </authorList>
    </citation>
    <scope>NUCLEOTIDE SEQUENCE</scope>
    <source>
        <strain evidence="11">DSM 25523</strain>
    </source>
</reference>
<dbReference type="InterPro" id="IPR037528">
    <property type="entry name" value="ArgB"/>
</dbReference>
<evidence type="ECO:0000256" key="9">
    <source>
        <dbReference type="HAMAP-Rule" id="MF_00082"/>
    </source>
</evidence>
<feature type="binding site" evidence="9">
    <location>
        <position position="156"/>
    </location>
    <ligand>
        <name>substrate</name>
    </ligand>
</feature>
<dbReference type="Proteomes" id="UP000717624">
    <property type="component" value="Unassembled WGS sequence"/>
</dbReference>
<keyword evidence="5 9" id="KW-0547">Nucleotide-binding</keyword>
<evidence type="ECO:0000256" key="3">
    <source>
        <dbReference type="ARBA" id="ARBA00022605"/>
    </source>
</evidence>
<evidence type="ECO:0000313" key="12">
    <source>
        <dbReference type="Proteomes" id="UP000717624"/>
    </source>
</evidence>
<name>A0A939BW59_9BACL</name>
<dbReference type="FunFam" id="3.40.1160.10:FF:000004">
    <property type="entry name" value="Acetylglutamate kinase"/>
    <property type="match status" value="1"/>
</dbReference>
<dbReference type="Pfam" id="PF00696">
    <property type="entry name" value="AA_kinase"/>
    <property type="match status" value="1"/>
</dbReference>
<comment type="caution">
    <text evidence="11">The sequence shown here is derived from an EMBL/GenBank/DDBJ whole genome shotgun (WGS) entry which is preliminary data.</text>
</comment>
<evidence type="ECO:0000256" key="4">
    <source>
        <dbReference type="ARBA" id="ARBA00022679"/>
    </source>
</evidence>
<dbReference type="NCBIfam" id="TIGR00761">
    <property type="entry name" value="argB"/>
    <property type="match status" value="1"/>
</dbReference>
<dbReference type="PANTHER" id="PTHR23342">
    <property type="entry name" value="N-ACETYLGLUTAMATE SYNTHASE"/>
    <property type="match status" value="1"/>
</dbReference>
<dbReference type="HAMAP" id="MF_00082">
    <property type="entry name" value="ArgB"/>
    <property type="match status" value="1"/>
</dbReference>
<dbReference type="GO" id="GO:0003991">
    <property type="term" value="F:acetylglutamate kinase activity"/>
    <property type="evidence" value="ECO:0007669"/>
    <property type="project" value="UniProtKB-UniRule"/>
</dbReference>
<dbReference type="InterPro" id="IPR004662">
    <property type="entry name" value="AcgluKinase_fam"/>
</dbReference>
<keyword evidence="7 9" id="KW-0067">ATP-binding</keyword>
<keyword evidence="12" id="KW-1185">Reference proteome</keyword>
<keyword evidence="9" id="KW-0963">Cytoplasm</keyword>
<evidence type="ECO:0000256" key="8">
    <source>
        <dbReference type="ARBA" id="ARBA00048141"/>
    </source>
</evidence>
<comment type="function">
    <text evidence="9">Catalyzes the ATP-dependent phosphorylation of N-acetyl-L-glutamate.</text>
</comment>
<evidence type="ECO:0000256" key="7">
    <source>
        <dbReference type="ARBA" id="ARBA00022840"/>
    </source>
</evidence>
<keyword evidence="4 9" id="KW-0808">Transferase</keyword>
<evidence type="ECO:0000259" key="10">
    <source>
        <dbReference type="Pfam" id="PF00696"/>
    </source>
</evidence>
<comment type="similarity">
    <text evidence="9">Belongs to the acetylglutamate kinase family. ArgB subfamily.</text>
</comment>
<dbReference type="GO" id="GO:0005524">
    <property type="term" value="F:ATP binding"/>
    <property type="evidence" value="ECO:0007669"/>
    <property type="project" value="UniProtKB-UniRule"/>
</dbReference>
<dbReference type="PRINTS" id="PR00474">
    <property type="entry name" value="GLU5KINASE"/>
</dbReference>
<evidence type="ECO:0000256" key="1">
    <source>
        <dbReference type="ARBA" id="ARBA00004828"/>
    </source>
</evidence>
<keyword evidence="6 9" id="KW-0418">Kinase</keyword>
<feature type="site" description="Transition state stabilizer" evidence="9">
    <location>
        <position position="8"/>
    </location>
</feature>
<dbReference type="PANTHER" id="PTHR23342:SF0">
    <property type="entry name" value="N-ACETYLGLUTAMATE SYNTHASE, MITOCHONDRIAL"/>
    <property type="match status" value="1"/>
</dbReference>
<accession>A0A939BW59</accession>
<dbReference type="Gene3D" id="3.40.1160.10">
    <property type="entry name" value="Acetylglutamate kinase-like"/>
    <property type="match status" value="1"/>
</dbReference>
<feature type="binding site" evidence="9">
    <location>
        <begin position="41"/>
        <end position="42"/>
    </location>
    <ligand>
        <name>substrate</name>
    </ligand>
</feature>
<dbReference type="GO" id="GO:0042450">
    <property type="term" value="P:L-arginine biosynthetic process via ornithine"/>
    <property type="evidence" value="ECO:0007669"/>
    <property type="project" value="UniProtKB-UniRule"/>
</dbReference>
<dbReference type="InterPro" id="IPR001057">
    <property type="entry name" value="Glu/AcGlu_kinase"/>
</dbReference>
<dbReference type="EMBL" id="JAFBEB010000012">
    <property type="protein sequence ID" value="MBM7591466.1"/>
    <property type="molecule type" value="Genomic_DNA"/>
</dbReference>
<dbReference type="SUPFAM" id="SSF53633">
    <property type="entry name" value="Carbamate kinase-like"/>
    <property type="match status" value="1"/>
</dbReference>
<organism evidence="11 12">
    <name type="scientific">Brevibacillus fulvus</name>
    <dbReference type="NCBI Taxonomy" id="1125967"/>
    <lineage>
        <taxon>Bacteria</taxon>
        <taxon>Bacillati</taxon>
        <taxon>Bacillota</taxon>
        <taxon>Bacilli</taxon>
        <taxon>Bacillales</taxon>
        <taxon>Paenibacillaceae</taxon>
        <taxon>Brevibacillus</taxon>
    </lineage>
</organism>
<evidence type="ECO:0000313" key="11">
    <source>
        <dbReference type="EMBL" id="MBM7591466.1"/>
    </source>
</evidence>
<gene>
    <name evidence="9" type="primary">argB</name>
    <name evidence="11" type="ORF">JOD01_003117</name>
</gene>
<comment type="catalytic activity">
    <reaction evidence="8 9">
        <text>N-acetyl-L-glutamate + ATP = N-acetyl-L-glutamyl 5-phosphate + ADP</text>
        <dbReference type="Rhea" id="RHEA:14629"/>
        <dbReference type="ChEBI" id="CHEBI:30616"/>
        <dbReference type="ChEBI" id="CHEBI:44337"/>
        <dbReference type="ChEBI" id="CHEBI:57936"/>
        <dbReference type="ChEBI" id="CHEBI:456216"/>
        <dbReference type="EC" id="2.7.2.8"/>
    </reaction>
</comment>
<evidence type="ECO:0000256" key="6">
    <source>
        <dbReference type="ARBA" id="ARBA00022777"/>
    </source>
</evidence>
<keyword evidence="3 9" id="KW-0028">Amino-acid biosynthesis</keyword>
<sequence length="269" mass="27898">MKSRIVIKCGGSTMDQLPPEFFQTIAQIQAKGAELIIVHGGGPAINARLKQLNIEPQFADGLRVTCAQTIEVVEMVLAGTINKQLVRALLSAGASALGISGMDGRMLVARQTAQPIGLVGEIEQVNPEPIFHALSGGYIPVIAPLGLTALADQALNLNADTAAGAIAARIRAEKLLMITDVPGILQVRNGEKQRLAHTNPIEIERMISTGEIHGGMIPKVRAACSALGQGVKEVVICQGTTADLLAAAAGNPVGTSITAETPITGGAKR</sequence>
<protein>
    <recommendedName>
        <fullName evidence="9">Acetylglutamate kinase</fullName>
        <ecNumber evidence="9">2.7.2.8</ecNumber>
    </recommendedName>
    <alternativeName>
        <fullName evidence="9">N-acetyl-L-glutamate 5-phosphotransferase</fullName>
    </alternativeName>
    <alternativeName>
        <fullName evidence="9">NAG kinase</fullName>
        <shortName evidence="9">NAGK</shortName>
    </alternativeName>
</protein>
<dbReference type="EC" id="2.7.2.8" evidence="9"/>